<dbReference type="InterPro" id="IPR004776">
    <property type="entry name" value="Mem_transp_PIN-like"/>
</dbReference>
<dbReference type="OrthoDB" id="9810457at2"/>
<dbReference type="InterPro" id="IPR038770">
    <property type="entry name" value="Na+/solute_symporter_sf"/>
</dbReference>
<evidence type="ECO:0000313" key="10">
    <source>
        <dbReference type="Proteomes" id="UP000002171"/>
    </source>
</evidence>
<dbReference type="PANTHER" id="PTHR36838:SF3">
    <property type="entry name" value="TRANSPORTER AUXIN EFFLUX CARRIER EC FAMILY"/>
    <property type="match status" value="1"/>
</dbReference>
<evidence type="ECO:0000256" key="8">
    <source>
        <dbReference type="SAM" id="Phobius"/>
    </source>
</evidence>
<evidence type="ECO:0008006" key="11">
    <source>
        <dbReference type="Google" id="ProtNLM"/>
    </source>
</evidence>
<feature type="transmembrane region" description="Helical" evidence="8">
    <location>
        <begin position="34"/>
        <end position="53"/>
    </location>
</feature>
<sequence>MQLLINIVLPVFAIIFAGWFAIRSEIMDKSAAKILNNYVYYFAVPPMLFLATAKVPAADIINADFILAFFLAIFAIMAITLAPYILRKSERPMDLMVLSLTTGWPNTIYMGIPIAYFLFGDKGTLPVVIATLSTNAVFIIALALVSGLADSGEKGIAKIWAFLSKAFFKNPVILAPTLGLLISHYQIGLPEAIYNLFEMVAPSAAPVALFSLGLSLYGLSIKENVLQVSWIAFQKLVLHPLIALGIVLWMDLEPFLAASVILMCALPTGSMVYVLAQQYNTRVELASSVIFLTTLGSLITLGITLPLLNAWN</sequence>
<feature type="transmembrane region" description="Helical" evidence="8">
    <location>
        <begin position="65"/>
        <end position="86"/>
    </location>
</feature>
<keyword evidence="7 8" id="KW-0472">Membrane</keyword>
<dbReference type="Proteomes" id="UP000002171">
    <property type="component" value="Unassembled WGS sequence"/>
</dbReference>
<feature type="transmembrane region" description="Helical" evidence="8">
    <location>
        <begin position="231"/>
        <end position="249"/>
    </location>
</feature>
<evidence type="ECO:0000256" key="3">
    <source>
        <dbReference type="ARBA" id="ARBA00022448"/>
    </source>
</evidence>
<evidence type="ECO:0000256" key="6">
    <source>
        <dbReference type="ARBA" id="ARBA00022989"/>
    </source>
</evidence>
<feature type="transmembrane region" description="Helical" evidence="8">
    <location>
        <begin position="255"/>
        <end position="276"/>
    </location>
</feature>
<feature type="transmembrane region" description="Helical" evidence="8">
    <location>
        <begin position="125"/>
        <end position="145"/>
    </location>
</feature>
<dbReference type="Gene3D" id="1.20.1530.20">
    <property type="match status" value="1"/>
</dbReference>
<dbReference type="PANTHER" id="PTHR36838">
    <property type="entry name" value="AUXIN EFFLUX CARRIER FAMILY PROTEIN"/>
    <property type="match status" value="1"/>
</dbReference>
<dbReference type="RefSeq" id="WP_007021689.1">
    <property type="nucleotide sequence ID" value="NZ_CH724126.1"/>
</dbReference>
<evidence type="ECO:0000256" key="7">
    <source>
        <dbReference type="ARBA" id="ARBA00023136"/>
    </source>
</evidence>
<keyword evidence="5 8" id="KW-0812">Transmembrane</keyword>
<name>A0A7U8C8T2_NEPCE</name>
<proteinExistence type="inferred from homology"/>
<evidence type="ECO:0000256" key="1">
    <source>
        <dbReference type="ARBA" id="ARBA00004651"/>
    </source>
</evidence>
<dbReference type="GO" id="GO:0055085">
    <property type="term" value="P:transmembrane transport"/>
    <property type="evidence" value="ECO:0007669"/>
    <property type="project" value="InterPro"/>
</dbReference>
<gene>
    <name evidence="9" type="ORF">MED92_06118</name>
</gene>
<dbReference type="AlphaFoldDB" id="A0A7U8C8T2"/>
<keyword evidence="6 8" id="KW-1133">Transmembrane helix</keyword>
<feature type="transmembrane region" description="Helical" evidence="8">
    <location>
        <begin position="288"/>
        <end position="308"/>
    </location>
</feature>
<feature type="transmembrane region" description="Helical" evidence="8">
    <location>
        <begin position="166"/>
        <end position="187"/>
    </location>
</feature>
<feature type="transmembrane region" description="Helical" evidence="8">
    <location>
        <begin position="6"/>
        <end position="22"/>
    </location>
</feature>
<reference evidence="9 10" key="1">
    <citation type="submission" date="2006-02" db="EMBL/GenBank/DDBJ databases">
        <authorList>
            <person name="Pinhassi J."/>
            <person name="Pedros-Alio C."/>
            <person name="Ferriera S."/>
            <person name="Johnson J."/>
            <person name="Kravitz S."/>
            <person name="Halpern A."/>
            <person name="Remington K."/>
            <person name="Beeson K."/>
            <person name="Tran B."/>
            <person name="Rogers Y.-H."/>
            <person name="Friedman R."/>
            <person name="Venter J.C."/>
        </authorList>
    </citation>
    <scope>NUCLEOTIDE SEQUENCE [LARGE SCALE GENOMIC DNA]</scope>
    <source>
        <strain evidence="9 10">MED92</strain>
    </source>
</reference>
<organism evidence="9 10">
    <name type="scientific">Neptuniibacter caesariensis</name>
    <dbReference type="NCBI Taxonomy" id="207954"/>
    <lineage>
        <taxon>Bacteria</taxon>
        <taxon>Pseudomonadati</taxon>
        <taxon>Pseudomonadota</taxon>
        <taxon>Gammaproteobacteria</taxon>
        <taxon>Oceanospirillales</taxon>
        <taxon>Oceanospirillaceae</taxon>
        <taxon>Neptuniibacter</taxon>
    </lineage>
</organism>
<keyword evidence="3" id="KW-0813">Transport</keyword>
<keyword evidence="4" id="KW-1003">Cell membrane</keyword>
<keyword evidence="10" id="KW-1185">Reference proteome</keyword>
<feature type="transmembrane region" description="Helical" evidence="8">
    <location>
        <begin position="98"/>
        <end position="119"/>
    </location>
</feature>
<feature type="transmembrane region" description="Helical" evidence="8">
    <location>
        <begin position="199"/>
        <end position="219"/>
    </location>
</feature>
<evidence type="ECO:0000256" key="2">
    <source>
        <dbReference type="ARBA" id="ARBA00010145"/>
    </source>
</evidence>
<evidence type="ECO:0000256" key="4">
    <source>
        <dbReference type="ARBA" id="ARBA00022475"/>
    </source>
</evidence>
<dbReference type="GO" id="GO:0005886">
    <property type="term" value="C:plasma membrane"/>
    <property type="evidence" value="ECO:0007669"/>
    <property type="project" value="UniProtKB-SubCell"/>
</dbReference>
<dbReference type="EMBL" id="AAOW01000002">
    <property type="protein sequence ID" value="EAR62671.1"/>
    <property type="molecule type" value="Genomic_DNA"/>
</dbReference>
<protein>
    <recommendedName>
        <fullName evidence="11">Transporter</fullName>
    </recommendedName>
</protein>
<accession>A0A7U8C8T2</accession>
<evidence type="ECO:0000313" key="9">
    <source>
        <dbReference type="EMBL" id="EAR62671.1"/>
    </source>
</evidence>
<evidence type="ECO:0000256" key="5">
    <source>
        <dbReference type="ARBA" id="ARBA00022692"/>
    </source>
</evidence>
<comment type="similarity">
    <text evidence="2">Belongs to the auxin efflux carrier (TC 2.A.69) family.</text>
</comment>
<comment type="subcellular location">
    <subcellularLocation>
        <location evidence="1">Cell membrane</location>
        <topology evidence="1">Multi-pass membrane protein</topology>
    </subcellularLocation>
</comment>
<comment type="caution">
    <text evidence="9">The sequence shown here is derived from an EMBL/GenBank/DDBJ whole genome shotgun (WGS) entry which is preliminary data.</text>
</comment>
<dbReference type="Pfam" id="PF03547">
    <property type="entry name" value="Mem_trans"/>
    <property type="match status" value="1"/>
</dbReference>